<dbReference type="OrthoDB" id="384721at2"/>
<sequence>MKRLFRTMTAAAVLFGVGTGVMTSEAEAAKHMSTSHITNVAHRGASGYAPEHTMLSYELGDVMHGDYVEIDLQMTKDGKLIAMHDETVNRTTNGSGRVKDLTLADIKKLDAGSWFNKQYPERARSVYVGLRVPTLSEIFKKLGPTKKYYIETKSPDVYPGMEEELLRLMNKYHISKETTLIQSFSKESLLKVKRLDPDVKLVQLLSYKKTAVMTDEQLAELKTYAMGIGPNFTYLTKEYVQKVRTAGLAIHPYTVNEVADMTRLIEWGVTGMFTNYPNRLHSVLQAN</sequence>
<dbReference type="PATRIC" id="fig|1196324.3.peg.1311"/>
<dbReference type="Gene3D" id="3.20.20.190">
    <property type="entry name" value="Phosphatidylinositol (PI) phosphodiesterase"/>
    <property type="match status" value="1"/>
</dbReference>
<accession>I8AKU7</accession>
<dbReference type="Proteomes" id="UP000004080">
    <property type="component" value="Unassembled WGS sequence"/>
</dbReference>
<dbReference type="PANTHER" id="PTHR46211:SF7">
    <property type="entry name" value="GLYCEROPHOSPHODIESTER PHOSPHODIESTERASE"/>
    <property type="match status" value="1"/>
</dbReference>
<keyword evidence="3" id="KW-1185">Reference proteome</keyword>
<dbReference type="Pfam" id="PF03009">
    <property type="entry name" value="GDPD"/>
    <property type="match status" value="1"/>
</dbReference>
<dbReference type="SUPFAM" id="SSF51695">
    <property type="entry name" value="PLC-like phosphodiesterases"/>
    <property type="match status" value="1"/>
</dbReference>
<gene>
    <name evidence="2" type="ORF">A374_06431</name>
</gene>
<dbReference type="AlphaFoldDB" id="I8AKU7"/>
<dbReference type="RefSeq" id="WP_007201383.1">
    <property type="nucleotide sequence ID" value="NZ_AKKV01000022.1"/>
</dbReference>
<proteinExistence type="predicted"/>
<name>I8AKU7_9BACL</name>
<dbReference type="GO" id="GO:0006629">
    <property type="term" value="P:lipid metabolic process"/>
    <property type="evidence" value="ECO:0007669"/>
    <property type="project" value="InterPro"/>
</dbReference>
<dbReference type="eggNOG" id="COG0584">
    <property type="taxonomic scope" value="Bacteria"/>
</dbReference>
<dbReference type="GO" id="GO:0008081">
    <property type="term" value="F:phosphoric diester hydrolase activity"/>
    <property type="evidence" value="ECO:0007669"/>
    <property type="project" value="InterPro"/>
</dbReference>
<dbReference type="PANTHER" id="PTHR46211">
    <property type="entry name" value="GLYCEROPHOSPHORYL DIESTER PHOSPHODIESTERASE"/>
    <property type="match status" value="1"/>
</dbReference>
<feature type="domain" description="GP-PDE" evidence="1">
    <location>
        <begin position="37"/>
        <end position="284"/>
    </location>
</feature>
<evidence type="ECO:0000313" key="2">
    <source>
        <dbReference type="EMBL" id="EIT86214.1"/>
    </source>
</evidence>
<organism evidence="2 3">
    <name type="scientific">Fictibacillus macauensis ZFHKF-1</name>
    <dbReference type="NCBI Taxonomy" id="1196324"/>
    <lineage>
        <taxon>Bacteria</taxon>
        <taxon>Bacillati</taxon>
        <taxon>Bacillota</taxon>
        <taxon>Bacilli</taxon>
        <taxon>Bacillales</taxon>
        <taxon>Fictibacillaceae</taxon>
        <taxon>Fictibacillus</taxon>
    </lineage>
</organism>
<dbReference type="InterPro" id="IPR017946">
    <property type="entry name" value="PLC-like_Pdiesterase_TIM-brl"/>
</dbReference>
<comment type="caution">
    <text evidence="2">The sequence shown here is derived from an EMBL/GenBank/DDBJ whole genome shotgun (WGS) entry which is preliminary data.</text>
</comment>
<reference evidence="2 3" key="1">
    <citation type="journal article" date="2012" name="J. Bacteriol.">
        <title>Genome of Bacillus macauensis ZFHKF-1, a Long-Chain-Forming Bacterium.</title>
        <authorList>
            <person name="Cai L."/>
            <person name="Zhang T."/>
        </authorList>
    </citation>
    <scope>NUCLEOTIDE SEQUENCE [LARGE SCALE GENOMIC DNA]</scope>
    <source>
        <strain evidence="2 3">ZFHKF-1</strain>
    </source>
</reference>
<dbReference type="EMBL" id="AKKV01000022">
    <property type="protein sequence ID" value="EIT86214.1"/>
    <property type="molecule type" value="Genomic_DNA"/>
</dbReference>
<dbReference type="CDD" id="cd08601">
    <property type="entry name" value="GDPD_SaGlpQ_like"/>
    <property type="match status" value="1"/>
</dbReference>
<dbReference type="STRING" id="1196324.A374_06431"/>
<evidence type="ECO:0000259" key="1">
    <source>
        <dbReference type="PROSITE" id="PS51704"/>
    </source>
</evidence>
<evidence type="ECO:0000313" key="3">
    <source>
        <dbReference type="Proteomes" id="UP000004080"/>
    </source>
</evidence>
<protein>
    <submittedName>
        <fullName evidence="2">GlpQ</fullName>
    </submittedName>
</protein>
<dbReference type="InterPro" id="IPR030395">
    <property type="entry name" value="GP_PDE_dom"/>
</dbReference>
<dbReference type="PROSITE" id="PS51704">
    <property type="entry name" value="GP_PDE"/>
    <property type="match status" value="1"/>
</dbReference>